<keyword evidence="6" id="KW-0410">Iron transport</keyword>
<accession>A0ABP0EDQ5</accession>
<dbReference type="InterPro" id="IPR020895">
    <property type="entry name" value="Frataxin_CS"/>
</dbReference>
<evidence type="ECO:0000256" key="11">
    <source>
        <dbReference type="ARBA" id="ARBA00023128"/>
    </source>
</evidence>
<dbReference type="EMBL" id="OZ004257">
    <property type="protein sequence ID" value="CAK7909445.1"/>
    <property type="molecule type" value="Genomic_DNA"/>
</dbReference>
<keyword evidence="9" id="KW-0408">Iron</keyword>
<evidence type="ECO:0000256" key="2">
    <source>
        <dbReference type="ARBA" id="ARBA00008183"/>
    </source>
</evidence>
<comment type="catalytic activity">
    <reaction evidence="12">
        <text>4 Fe(2+) + O2 + 4 H(+) = 4 Fe(3+) + 2 H2O</text>
        <dbReference type="Rhea" id="RHEA:11148"/>
        <dbReference type="ChEBI" id="CHEBI:15377"/>
        <dbReference type="ChEBI" id="CHEBI:15378"/>
        <dbReference type="ChEBI" id="CHEBI:15379"/>
        <dbReference type="ChEBI" id="CHEBI:29033"/>
        <dbReference type="ChEBI" id="CHEBI:29034"/>
        <dbReference type="EC" id="1.16.3.1"/>
    </reaction>
</comment>
<dbReference type="Proteomes" id="UP001497600">
    <property type="component" value="Chromosome E"/>
</dbReference>
<dbReference type="PANTHER" id="PTHR16821:SF2">
    <property type="entry name" value="FRATAXIN, MITOCHONDRIAL"/>
    <property type="match status" value="1"/>
</dbReference>
<organism evidence="13 14">
    <name type="scientific">[Candida] anglica</name>
    <dbReference type="NCBI Taxonomy" id="148631"/>
    <lineage>
        <taxon>Eukaryota</taxon>
        <taxon>Fungi</taxon>
        <taxon>Dikarya</taxon>
        <taxon>Ascomycota</taxon>
        <taxon>Saccharomycotina</taxon>
        <taxon>Pichiomycetes</taxon>
        <taxon>Debaryomycetaceae</taxon>
        <taxon>Kurtzmaniella</taxon>
    </lineage>
</organism>
<evidence type="ECO:0000256" key="4">
    <source>
        <dbReference type="ARBA" id="ARBA00022434"/>
    </source>
</evidence>
<keyword evidence="4" id="KW-0409">Iron storage</keyword>
<dbReference type="NCBIfam" id="TIGR03422">
    <property type="entry name" value="mito_frataxin"/>
    <property type="match status" value="1"/>
</dbReference>
<keyword evidence="11" id="KW-0496">Mitochondrion</keyword>
<proteinExistence type="inferred from homology"/>
<evidence type="ECO:0000256" key="5">
    <source>
        <dbReference type="ARBA" id="ARBA00022448"/>
    </source>
</evidence>
<keyword evidence="7" id="KW-0809">Transit peptide</keyword>
<sequence length="159" mass="17993">MAANVRVMMARRPQLSMSKMMKLPQFVNQRSYSLSTEGEEISDKIDKLSDSQYSRIANEYLDTLGDELEALSEDFPVIDCELSQGVMTLALPPHGTYVINKQPPNKQIWLSSPISGPKRYDLIGGKWITLRDNSSLTELLEEEISSGLETEFKFESIEN</sequence>
<keyword evidence="14" id="KW-1185">Reference proteome</keyword>
<evidence type="ECO:0000256" key="9">
    <source>
        <dbReference type="ARBA" id="ARBA00023004"/>
    </source>
</evidence>
<evidence type="ECO:0000256" key="7">
    <source>
        <dbReference type="ARBA" id="ARBA00022946"/>
    </source>
</evidence>
<dbReference type="PROSITE" id="PS50810">
    <property type="entry name" value="FRATAXIN_2"/>
    <property type="match status" value="1"/>
</dbReference>
<dbReference type="PROSITE" id="PS01344">
    <property type="entry name" value="FRATAXIN_1"/>
    <property type="match status" value="1"/>
</dbReference>
<gene>
    <name evidence="13" type="primary">YFH1</name>
    <name evidence="13" type="ORF">CAAN4_E14928</name>
</gene>
<evidence type="ECO:0000256" key="3">
    <source>
        <dbReference type="ARBA" id="ARBA00013107"/>
    </source>
</evidence>
<dbReference type="EC" id="1.16.3.1" evidence="3"/>
<dbReference type="Pfam" id="PF01491">
    <property type="entry name" value="Frataxin_Cyay"/>
    <property type="match status" value="1"/>
</dbReference>
<dbReference type="InterPro" id="IPR017789">
    <property type="entry name" value="Frataxin"/>
</dbReference>
<evidence type="ECO:0000256" key="8">
    <source>
        <dbReference type="ARBA" id="ARBA00023002"/>
    </source>
</evidence>
<evidence type="ECO:0000256" key="6">
    <source>
        <dbReference type="ARBA" id="ARBA00022496"/>
    </source>
</evidence>
<protein>
    <recommendedName>
        <fullName evidence="3">ferroxidase</fullName>
        <ecNumber evidence="3">1.16.3.1</ecNumber>
    </recommendedName>
</protein>
<dbReference type="Gene3D" id="3.30.920.10">
    <property type="entry name" value="Frataxin/CyaY"/>
    <property type="match status" value="1"/>
</dbReference>
<evidence type="ECO:0000313" key="14">
    <source>
        <dbReference type="Proteomes" id="UP001497600"/>
    </source>
</evidence>
<dbReference type="SMART" id="SM01219">
    <property type="entry name" value="Frataxin_Cyay"/>
    <property type="match status" value="1"/>
</dbReference>
<dbReference type="InterPro" id="IPR002908">
    <property type="entry name" value="Frataxin/CyaY"/>
</dbReference>
<evidence type="ECO:0000256" key="1">
    <source>
        <dbReference type="ARBA" id="ARBA00004173"/>
    </source>
</evidence>
<dbReference type="NCBIfam" id="TIGR03421">
    <property type="entry name" value="FeS_CyaY"/>
    <property type="match status" value="1"/>
</dbReference>
<evidence type="ECO:0000256" key="12">
    <source>
        <dbReference type="ARBA" id="ARBA00047990"/>
    </source>
</evidence>
<reference evidence="13 14" key="1">
    <citation type="submission" date="2024-01" db="EMBL/GenBank/DDBJ databases">
        <authorList>
            <consortium name="Genoscope - CEA"/>
            <person name="William W."/>
        </authorList>
    </citation>
    <scope>NUCLEOTIDE SEQUENCE [LARGE SCALE GENOMIC DNA]</scope>
    <source>
        <strain evidence="13 14">29B2s-10</strain>
    </source>
</reference>
<dbReference type="InterPro" id="IPR036524">
    <property type="entry name" value="Frataxin/CyaY_sf"/>
</dbReference>
<comment type="subcellular location">
    <subcellularLocation>
        <location evidence="1">Mitochondrion</location>
    </subcellularLocation>
</comment>
<keyword evidence="10" id="KW-0406">Ion transport</keyword>
<name>A0ABP0EDQ5_9ASCO</name>
<evidence type="ECO:0000313" key="13">
    <source>
        <dbReference type="EMBL" id="CAK7909445.1"/>
    </source>
</evidence>
<keyword evidence="5" id="KW-0813">Transport</keyword>
<dbReference type="PANTHER" id="PTHR16821">
    <property type="entry name" value="FRATAXIN"/>
    <property type="match status" value="1"/>
</dbReference>
<dbReference type="SUPFAM" id="SSF55387">
    <property type="entry name" value="Frataxin/Nqo15-like"/>
    <property type="match status" value="1"/>
</dbReference>
<evidence type="ECO:0000256" key="10">
    <source>
        <dbReference type="ARBA" id="ARBA00023065"/>
    </source>
</evidence>
<keyword evidence="8" id="KW-0560">Oxidoreductase</keyword>
<comment type="similarity">
    <text evidence="2">Belongs to the frataxin family.</text>
</comment>